<name>A0A0J7XQN8_9SPHN</name>
<gene>
    <name evidence="1" type="ORF">V473_19820</name>
</gene>
<dbReference type="AlphaFoldDB" id="A0A0J7XQN8"/>
<dbReference type="STRING" id="1420583.V473_19820"/>
<keyword evidence="2" id="KW-1185">Reference proteome</keyword>
<evidence type="ECO:0000313" key="2">
    <source>
        <dbReference type="Proteomes" id="UP000052232"/>
    </source>
</evidence>
<dbReference type="PATRIC" id="fig|1420583.3.peg.3770"/>
<evidence type="ECO:0000313" key="1">
    <source>
        <dbReference type="EMBL" id="KMS53378.1"/>
    </source>
</evidence>
<comment type="caution">
    <text evidence="1">The sequence shown here is derived from an EMBL/GenBank/DDBJ whole genome shotgun (WGS) entry which is preliminary data.</text>
</comment>
<dbReference type="CDD" id="cd00586">
    <property type="entry name" value="4HBT"/>
    <property type="match status" value="1"/>
</dbReference>
<dbReference type="EMBL" id="JACT01000005">
    <property type="protein sequence ID" value="KMS53378.1"/>
    <property type="molecule type" value="Genomic_DNA"/>
</dbReference>
<organism evidence="1 2">
    <name type="scientific">Sphingobium cupriresistens LL01</name>
    <dbReference type="NCBI Taxonomy" id="1420583"/>
    <lineage>
        <taxon>Bacteria</taxon>
        <taxon>Pseudomonadati</taxon>
        <taxon>Pseudomonadota</taxon>
        <taxon>Alphaproteobacteria</taxon>
        <taxon>Sphingomonadales</taxon>
        <taxon>Sphingomonadaceae</taxon>
        <taxon>Sphingobium</taxon>
    </lineage>
</organism>
<dbReference type="Gene3D" id="3.10.129.10">
    <property type="entry name" value="Hotdog Thioesterase"/>
    <property type="match status" value="1"/>
</dbReference>
<dbReference type="Pfam" id="PF13279">
    <property type="entry name" value="4HBT_2"/>
    <property type="match status" value="1"/>
</dbReference>
<sequence>MGLKDDPARLLRDRYPMRFTTRILYSDMDAFRHLNNGATGRYLEEGRADLNMTVFGEDCMIDPPGGLQLLFATVTIDFIKQAHYPGTVEIATGLTRIGGSSYIIAQAAFQHDVCFALGEAVMVKAIDGRPKALTDDEKARMEGLSIG</sequence>
<proteinExistence type="predicted"/>
<evidence type="ECO:0008006" key="3">
    <source>
        <dbReference type="Google" id="ProtNLM"/>
    </source>
</evidence>
<reference evidence="1 2" key="1">
    <citation type="journal article" date="2015" name="G3 (Bethesda)">
        <title>Insights into Ongoing Evolution of the Hexachlorocyclohexane Catabolic Pathway from Comparative Genomics of Ten Sphingomonadaceae Strains.</title>
        <authorList>
            <person name="Pearce S.L."/>
            <person name="Oakeshott J.G."/>
            <person name="Pandey G."/>
        </authorList>
    </citation>
    <scope>NUCLEOTIDE SEQUENCE [LARGE SCALE GENOMIC DNA]</scope>
    <source>
        <strain evidence="1 2">LL01</strain>
    </source>
</reference>
<dbReference type="Proteomes" id="UP000052232">
    <property type="component" value="Unassembled WGS sequence"/>
</dbReference>
<dbReference type="SUPFAM" id="SSF54637">
    <property type="entry name" value="Thioesterase/thiol ester dehydrase-isomerase"/>
    <property type="match status" value="1"/>
</dbReference>
<dbReference type="RefSeq" id="WP_066608285.1">
    <property type="nucleotide sequence ID" value="NZ_KQ130436.1"/>
</dbReference>
<dbReference type="InterPro" id="IPR029069">
    <property type="entry name" value="HotDog_dom_sf"/>
</dbReference>
<accession>A0A0J7XQN8</accession>
<protein>
    <recommendedName>
        <fullName evidence="3">Thioesterase</fullName>
    </recommendedName>
</protein>